<dbReference type="Pfam" id="PF02601">
    <property type="entry name" value="Exonuc_VII_L"/>
    <property type="match status" value="1"/>
</dbReference>
<keyword evidence="2 5" id="KW-0540">Nuclease</keyword>
<dbReference type="Proteomes" id="UP001239782">
    <property type="component" value="Chromosome"/>
</dbReference>
<dbReference type="EC" id="3.1.11.6" evidence="5"/>
<evidence type="ECO:0000256" key="2">
    <source>
        <dbReference type="ARBA" id="ARBA00022722"/>
    </source>
</evidence>
<sequence>MIKPVLQPRKPTERRYLSISELNRKVKGLLEAQGGSLLITGEISNFVAPASGHWYFTLKDQNAQVKCTMWRGRNQVLKFRPDNGMLVNARAKMTLYEARGDYQLNIDFLEPAGQGDLQAQFEQLKQKLDAAGLFAPERKKPIPRQPSKVGIITSPTGAAIRDVITVMQRRFPLTEIIIYPCQVQGKQAHTSIIQALELANQRAEVDVLLLTRGGGSLEDMWCFNHEQLAYAISQSRLPTVAAVGHEIDFSIAEFVADMRAPTPSAAAEILTQDQLQLRQTIDNLDFTLHRAVNNYLQQNSHRLEVCRLKLTDPEPLLKQFEEQMSELWQRAQSVVKETINDQRARLHDSQLKLLRYHPENQVARAEQRGAALFKRLQFAAQTQLKQFNSTLAARADRLNTVSPLATLARGYSITLQEDALITSHSQVKLGDRLTTRVVDGQIESQVTAVNKFDSTD</sequence>
<organism evidence="9 10">
    <name type="scientific">Pleionea litopenaei</name>
    <dbReference type="NCBI Taxonomy" id="3070815"/>
    <lineage>
        <taxon>Bacteria</taxon>
        <taxon>Pseudomonadati</taxon>
        <taxon>Pseudomonadota</taxon>
        <taxon>Gammaproteobacteria</taxon>
        <taxon>Oceanospirillales</taxon>
        <taxon>Pleioneaceae</taxon>
        <taxon>Pleionea</taxon>
    </lineage>
</organism>
<comment type="function">
    <text evidence="5">Bidirectionally degrades single-stranded DNA into large acid-insoluble oligonucleotides, which are then degraded further into small acid-soluble oligonucleotides.</text>
</comment>
<keyword evidence="10" id="KW-1185">Reference proteome</keyword>
<evidence type="ECO:0000313" key="10">
    <source>
        <dbReference type="Proteomes" id="UP001239782"/>
    </source>
</evidence>
<dbReference type="InterPro" id="IPR025824">
    <property type="entry name" value="OB-fold_nuc-bd_dom"/>
</dbReference>
<keyword evidence="3 5" id="KW-0378">Hydrolase</keyword>
<comment type="subunit">
    <text evidence="5">Heterooligomer composed of large and small subunits.</text>
</comment>
<keyword evidence="1 5" id="KW-0963">Cytoplasm</keyword>
<gene>
    <name evidence="5 9" type="primary">xseA</name>
    <name evidence="9" type="ORF">Q9312_08015</name>
</gene>
<reference evidence="9 10" key="1">
    <citation type="submission" date="2023-08" db="EMBL/GenBank/DDBJ databases">
        <title>Pleionea litopenaei sp. nov., isolated from stomach of juvenile Litopenaeus vannamei.</title>
        <authorList>
            <person name="Rho A.M."/>
            <person name="Hwang C.Y."/>
        </authorList>
    </citation>
    <scope>NUCLEOTIDE SEQUENCE [LARGE SCALE GENOMIC DNA]</scope>
    <source>
        <strain evidence="9 10">HL-JVS1</strain>
    </source>
</reference>
<comment type="catalytic activity">
    <reaction evidence="5 6">
        <text>Exonucleolytic cleavage in either 5'- to 3'- or 3'- to 5'-direction to yield nucleoside 5'-phosphates.</text>
        <dbReference type="EC" id="3.1.11.6"/>
    </reaction>
</comment>
<dbReference type="GO" id="GO:0009318">
    <property type="term" value="C:exodeoxyribonuclease VII complex"/>
    <property type="evidence" value="ECO:0007669"/>
    <property type="project" value="UniProtKB-UniRule"/>
</dbReference>
<accession>A0AA51X7Z8</accession>
<dbReference type="InterPro" id="IPR020579">
    <property type="entry name" value="Exonuc_VII_lsu_C"/>
</dbReference>
<dbReference type="InterPro" id="IPR003753">
    <property type="entry name" value="Exonuc_VII_L"/>
</dbReference>
<dbReference type="RefSeq" id="WP_309204072.1">
    <property type="nucleotide sequence ID" value="NZ_CP133548.1"/>
</dbReference>
<evidence type="ECO:0000256" key="6">
    <source>
        <dbReference type="RuleBase" id="RU004355"/>
    </source>
</evidence>
<proteinExistence type="inferred from homology"/>
<feature type="domain" description="Exonuclease VII large subunit C-terminal" evidence="7">
    <location>
        <begin position="133"/>
        <end position="444"/>
    </location>
</feature>
<feature type="domain" description="OB-fold nucleic acid binding" evidence="8">
    <location>
        <begin position="17"/>
        <end position="107"/>
    </location>
</feature>
<dbReference type="GO" id="GO:0005737">
    <property type="term" value="C:cytoplasm"/>
    <property type="evidence" value="ECO:0007669"/>
    <property type="project" value="UniProtKB-SubCell"/>
</dbReference>
<keyword evidence="4 5" id="KW-0269">Exonuclease</keyword>
<dbReference type="KEGG" id="plei:Q9312_08015"/>
<evidence type="ECO:0000259" key="8">
    <source>
        <dbReference type="Pfam" id="PF13742"/>
    </source>
</evidence>
<dbReference type="GO" id="GO:0006308">
    <property type="term" value="P:DNA catabolic process"/>
    <property type="evidence" value="ECO:0007669"/>
    <property type="project" value="UniProtKB-UniRule"/>
</dbReference>
<evidence type="ECO:0000256" key="5">
    <source>
        <dbReference type="HAMAP-Rule" id="MF_00378"/>
    </source>
</evidence>
<dbReference type="AlphaFoldDB" id="A0AA51X7Z8"/>
<evidence type="ECO:0000256" key="3">
    <source>
        <dbReference type="ARBA" id="ARBA00022801"/>
    </source>
</evidence>
<comment type="similarity">
    <text evidence="5 6">Belongs to the XseA family.</text>
</comment>
<evidence type="ECO:0000313" key="9">
    <source>
        <dbReference type="EMBL" id="WMS88852.1"/>
    </source>
</evidence>
<dbReference type="EMBL" id="CP133548">
    <property type="protein sequence ID" value="WMS88852.1"/>
    <property type="molecule type" value="Genomic_DNA"/>
</dbReference>
<dbReference type="PANTHER" id="PTHR30008:SF0">
    <property type="entry name" value="EXODEOXYRIBONUCLEASE 7 LARGE SUBUNIT"/>
    <property type="match status" value="1"/>
</dbReference>
<name>A0AA51X7Z8_9GAMM</name>
<dbReference type="HAMAP" id="MF_00378">
    <property type="entry name" value="Exonuc_7_L"/>
    <property type="match status" value="1"/>
</dbReference>
<dbReference type="GO" id="GO:0003676">
    <property type="term" value="F:nucleic acid binding"/>
    <property type="evidence" value="ECO:0007669"/>
    <property type="project" value="InterPro"/>
</dbReference>
<evidence type="ECO:0000259" key="7">
    <source>
        <dbReference type="Pfam" id="PF02601"/>
    </source>
</evidence>
<evidence type="ECO:0000256" key="4">
    <source>
        <dbReference type="ARBA" id="ARBA00022839"/>
    </source>
</evidence>
<comment type="subcellular location">
    <subcellularLocation>
        <location evidence="5 6">Cytoplasm</location>
    </subcellularLocation>
</comment>
<dbReference type="PANTHER" id="PTHR30008">
    <property type="entry name" value="EXODEOXYRIBONUCLEASE 7 LARGE SUBUNIT"/>
    <property type="match status" value="1"/>
</dbReference>
<dbReference type="NCBIfam" id="TIGR00237">
    <property type="entry name" value="xseA"/>
    <property type="match status" value="1"/>
</dbReference>
<protein>
    <recommendedName>
        <fullName evidence="5">Exodeoxyribonuclease 7 large subunit</fullName>
        <ecNumber evidence="5">3.1.11.6</ecNumber>
    </recommendedName>
    <alternativeName>
        <fullName evidence="5">Exodeoxyribonuclease VII large subunit</fullName>
        <shortName evidence="5">Exonuclease VII large subunit</shortName>
    </alternativeName>
</protein>
<dbReference type="CDD" id="cd04489">
    <property type="entry name" value="ExoVII_LU_OBF"/>
    <property type="match status" value="1"/>
</dbReference>
<evidence type="ECO:0000256" key="1">
    <source>
        <dbReference type="ARBA" id="ARBA00022490"/>
    </source>
</evidence>
<dbReference type="GO" id="GO:0008855">
    <property type="term" value="F:exodeoxyribonuclease VII activity"/>
    <property type="evidence" value="ECO:0007669"/>
    <property type="project" value="UniProtKB-UniRule"/>
</dbReference>
<dbReference type="Pfam" id="PF13742">
    <property type="entry name" value="tRNA_anti_2"/>
    <property type="match status" value="1"/>
</dbReference>